<evidence type="ECO:0000256" key="4">
    <source>
        <dbReference type="ARBA" id="ARBA00023239"/>
    </source>
</evidence>
<dbReference type="Gene3D" id="3.90.1590.10">
    <property type="entry name" value="glutathione-dependent formaldehyde- activating enzyme (gfa)"/>
    <property type="match status" value="1"/>
</dbReference>
<dbReference type="EMBL" id="JAJVDC020000049">
    <property type="protein sequence ID" value="KAL1630289.1"/>
    <property type="molecule type" value="Genomic_DNA"/>
</dbReference>
<comment type="caution">
    <text evidence="6">The sequence shown here is derived from an EMBL/GenBank/DDBJ whole genome shotgun (WGS) entry which is preliminary data.</text>
</comment>
<proteinExistence type="inferred from homology"/>
<dbReference type="InterPro" id="IPR006913">
    <property type="entry name" value="CENP-V/GFA"/>
</dbReference>
<keyword evidence="7" id="KW-1185">Reference proteome</keyword>
<dbReference type="InterPro" id="IPR011057">
    <property type="entry name" value="Mss4-like_sf"/>
</dbReference>
<reference evidence="6 7" key="1">
    <citation type="submission" date="2024-02" db="EMBL/GenBank/DDBJ databases">
        <title>De novo assembly and annotation of 12 fungi associated with fruit tree decline syndrome in Ontario, Canada.</title>
        <authorList>
            <person name="Sulman M."/>
            <person name="Ellouze W."/>
            <person name="Ilyukhin E."/>
        </authorList>
    </citation>
    <scope>NUCLEOTIDE SEQUENCE [LARGE SCALE GENOMIC DNA]</scope>
    <source>
        <strain evidence="6 7">M1-105</strain>
    </source>
</reference>
<dbReference type="PANTHER" id="PTHR33337:SF40">
    <property type="entry name" value="CENP-V_GFA DOMAIN-CONTAINING PROTEIN-RELATED"/>
    <property type="match status" value="1"/>
</dbReference>
<name>A0ABR3SVB1_9PEZI</name>
<keyword evidence="3" id="KW-0862">Zinc</keyword>
<evidence type="ECO:0000313" key="7">
    <source>
        <dbReference type="Proteomes" id="UP001521116"/>
    </source>
</evidence>
<keyword evidence="2" id="KW-0479">Metal-binding</keyword>
<evidence type="ECO:0000256" key="2">
    <source>
        <dbReference type="ARBA" id="ARBA00022723"/>
    </source>
</evidence>
<accession>A0ABR3SVB1</accession>
<dbReference type="PANTHER" id="PTHR33337">
    <property type="entry name" value="GFA DOMAIN-CONTAINING PROTEIN"/>
    <property type="match status" value="1"/>
</dbReference>
<evidence type="ECO:0000256" key="3">
    <source>
        <dbReference type="ARBA" id="ARBA00022833"/>
    </source>
</evidence>
<keyword evidence="4" id="KW-0456">Lyase</keyword>
<organism evidence="6 7">
    <name type="scientific">Neofusicoccum ribis</name>
    <dbReference type="NCBI Taxonomy" id="45134"/>
    <lineage>
        <taxon>Eukaryota</taxon>
        <taxon>Fungi</taxon>
        <taxon>Dikarya</taxon>
        <taxon>Ascomycota</taxon>
        <taxon>Pezizomycotina</taxon>
        <taxon>Dothideomycetes</taxon>
        <taxon>Dothideomycetes incertae sedis</taxon>
        <taxon>Botryosphaeriales</taxon>
        <taxon>Botryosphaeriaceae</taxon>
        <taxon>Neofusicoccum</taxon>
    </lineage>
</organism>
<evidence type="ECO:0000259" key="5">
    <source>
        <dbReference type="PROSITE" id="PS51891"/>
    </source>
</evidence>
<evidence type="ECO:0000256" key="1">
    <source>
        <dbReference type="ARBA" id="ARBA00005495"/>
    </source>
</evidence>
<gene>
    <name evidence="6" type="ORF">SLS56_005114</name>
</gene>
<comment type="similarity">
    <text evidence="1">Belongs to the Gfa family.</text>
</comment>
<dbReference type="PROSITE" id="PS51891">
    <property type="entry name" value="CENP_V_GFA"/>
    <property type="match status" value="1"/>
</dbReference>
<evidence type="ECO:0000313" key="6">
    <source>
        <dbReference type="EMBL" id="KAL1630289.1"/>
    </source>
</evidence>
<sequence>MTTGGCLCGNLKYSFDGEPVGVAICHCIPCRRTSNSTHSTNLLVPAPAFHTTGAGTPKTWSRPGDSGKPVTSHFCPECGVLVWVKGEAMPGVLIVKAGTLDDLSLNETKYKPKAEIYCRNKFSWLPDVEGAAKFDGAMGAA</sequence>
<dbReference type="Pfam" id="PF04828">
    <property type="entry name" value="GFA"/>
    <property type="match status" value="1"/>
</dbReference>
<feature type="domain" description="CENP-V/GFA" evidence="5">
    <location>
        <begin position="2"/>
        <end position="111"/>
    </location>
</feature>
<dbReference type="Proteomes" id="UP001521116">
    <property type="component" value="Unassembled WGS sequence"/>
</dbReference>
<protein>
    <recommendedName>
        <fullName evidence="5">CENP-V/GFA domain-containing protein</fullName>
    </recommendedName>
</protein>
<dbReference type="SUPFAM" id="SSF51316">
    <property type="entry name" value="Mss4-like"/>
    <property type="match status" value="1"/>
</dbReference>